<dbReference type="AlphaFoldDB" id="A0A6L5YZM6"/>
<keyword evidence="3" id="KW-1185">Reference proteome</keyword>
<dbReference type="EMBL" id="WIND01000005">
    <property type="protein sequence ID" value="MSU89743.1"/>
    <property type="molecule type" value="Genomic_DNA"/>
</dbReference>
<sequence>MTGAIGRACAALGLLALSAAAAPAQDMRQVYDVSIAGIPAGTATLAVNTEGERYTAEAQIRAGGLIGALFDFRFRGQASGRKVGNFALQPVSYSARRVTGRKEQSYGVSYSGGVPVAAELVPPTEYPQYAIEPRSMAGSLDPVSAAWTFLRDAPAGEACGRSATVYDGSRSFQVTLQARRQAGDLWVCNGAYTREGGFSPRKLAEQKVFPFTVYFRERDGIMRLARLEVATTFGTARATRR</sequence>
<protein>
    <submittedName>
        <fullName evidence="2">DUF3108 domain-containing protein</fullName>
    </submittedName>
</protein>
<comment type="caution">
    <text evidence="2">The sequence shown here is derived from an EMBL/GenBank/DDBJ whole genome shotgun (WGS) entry which is preliminary data.</text>
</comment>
<dbReference type="RefSeq" id="WP_154446229.1">
    <property type="nucleotide sequence ID" value="NZ_WIND01000005.1"/>
</dbReference>
<evidence type="ECO:0000313" key="2">
    <source>
        <dbReference type="EMBL" id="MSU89743.1"/>
    </source>
</evidence>
<proteinExistence type="predicted"/>
<reference evidence="2 3" key="1">
    <citation type="submission" date="2019-10" db="EMBL/GenBank/DDBJ databases">
        <title>Cognatihalovulum marinum gen. nov. sp. nov., a new member of the family Rhodobacteraceae isolated from deep seawater of the Northwest Indian Ocean.</title>
        <authorList>
            <person name="Ruan C."/>
            <person name="Wang J."/>
            <person name="Zheng X."/>
            <person name="Song L."/>
            <person name="Zhu Y."/>
            <person name="Huang Y."/>
            <person name="Lu Z."/>
            <person name="Du W."/>
            <person name="Huang L."/>
            <person name="Dai X."/>
        </authorList>
    </citation>
    <scope>NUCLEOTIDE SEQUENCE [LARGE SCALE GENOMIC DNA]</scope>
    <source>
        <strain evidence="2 3">2CG4</strain>
    </source>
</reference>
<gene>
    <name evidence="2" type="ORF">GE300_08940</name>
</gene>
<organism evidence="2 3">
    <name type="scientific">Halovulum marinum</name>
    <dbReference type="NCBI Taxonomy" id="2662447"/>
    <lineage>
        <taxon>Bacteria</taxon>
        <taxon>Pseudomonadati</taxon>
        <taxon>Pseudomonadota</taxon>
        <taxon>Alphaproteobacteria</taxon>
        <taxon>Rhodobacterales</taxon>
        <taxon>Paracoccaceae</taxon>
        <taxon>Halovulum</taxon>
    </lineage>
</organism>
<evidence type="ECO:0000256" key="1">
    <source>
        <dbReference type="SAM" id="SignalP"/>
    </source>
</evidence>
<dbReference type="InterPro" id="IPR021457">
    <property type="entry name" value="DUF3108"/>
</dbReference>
<dbReference type="Pfam" id="PF11306">
    <property type="entry name" value="DUF3108"/>
    <property type="match status" value="1"/>
</dbReference>
<feature type="signal peptide" evidence="1">
    <location>
        <begin position="1"/>
        <end position="24"/>
    </location>
</feature>
<dbReference type="Proteomes" id="UP000474957">
    <property type="component" value="Unassembled WGS sequence"/>
</dbReference>
<evidence type="ECO:0000313" key="3">
    <source>
        <dbReference type="Proteomes" id="UP000474957"/>
    </source>
</evidence>
<keyword evidence="1" id="KW-0732">Signal</keyword>
<name>A0A6L5YZM6_9RHOB</name>
<feature type="chain" id="PRO_5027021598" evidence="1">
    <location>
        <begin position="25"/>
        <end position="241"/>
    </location>
</feature>
<accession>A0A6L5YZM6</accession>